<dbReference type="AlphaFoldDB" id="A0A7V5H2S0"/>
<dbReference type="Pfam" id="PF04014">
    <property type="entry name" value="MazE_antitoxin"/>
    <property type="match status" value="1"/>
</dbReference>
<dbReference type="Gene3D" id="2.10.260.10">
    <property type="match status" value="1"/>
</dbReference>
<dbReference type="GO" id="GO:0003677">
    <property type="term" value="F:DNA binding"/>
    <property type="evidence" value="ECO:0007669"/>
    <property type="project" value="InterPro"/>
</dbReference>
<organism evidence="2">
    <name type="scientific">Caldithrix abyssi</name>
    <dbReference type="NCBI Taxonomy" id="187145"/>
    <lineage>
        <taxon>Bacteria</taxon>
        <taxon>Pseudomonadati</taxon>
        <taxon>Calditrichota</taxon>
        <taxon>Calditrichia</taxon>
        <taxon>Calditrichales</taxon>
        <taxon>Calditrichaceae</taxon>
        <taxon>Caldithrix</taxon>
    </lineage>
</organism>
<comment type="caution">
    <text evidence="2">The sequence shown here is derived from an EMBL/GenBank/DDBJ whole genome shotgun (WGS) entry which is preliminary data.</text>
</comment>
<dbReference type="InterPro" id="IPR007159">
    <property type="entry name" value="SpoVT-AbrB_dom"/>
</dbReference>
<sequence length="68" mass="7628">MLSGTFIAEVKKNNQIEIPAEILSKLDLREGDRLEVSVKRIKTGKLGIRIAKNPLSKLIDLAQELENK</sequence>
<accession>A0A7V5H2S0</accession>
<gene>
    <name evidence="2" type="ORF">ENL21_03295</name>
</gene>
<evidence type="ECO:0000313" key="2">
    <source>
        <dbReference type="EMBL" id="HHE54781.1"/>
    </source>
</evidence>
<dbReference type="SUPFAM" id="SSF89447">
    <property type="entry name" value="AbrB/MazE/MraZ-like"/>
    <property type="match status" value="1"/>
</dbReference>
<dbReference type="EMBL" id="DRTD01000236">
    <property type="protein sequence ID" value="HHE54781.1"/>
    <property type="molecule type" value="Genomic_DNA"/>
</dbReference>
<evidence type="ECO:0000259" key="1">
    <source>
        <dbReference type="Pfam" id="PF04014"/>
    </source>
</evidence>
<proteinExistence type="predicted"/>
<dbReference type="Proteomes" id="UP000886111">
    <property type="component" value="Unassembled WGS sequence"/>
</dbReference>
<reference evidence="2" key="1">
    <citation type="journal article" date="2020" name="mSystems">
        <title>Genome- and Community-Level Interaction Insights into Carbon Utilization and Element Cycling Functions of Hydrothermarchaeota in Hydrothermal Sediment.</title>
        <authorList>
            <person name="Zhou Z."/>
            <person name="Liu Y."/>
            <person name="Xu W."/>
            <person name="Pan J."/>
            <person name="Luo Z.H."/>
            <person name="Li M."/>
        </authorList>
    </citation>
    <scope>NUCLEOTIDE SEQUENCE [LARGE SCALE GENOMIC DNA]</scope>
    <source>
        <strain evidence="2">HyVt-76</strain>
    </source>
</reference>
<feature type="domain" description="SpoVT-AbrB" evidence="1">
    <location>
        <begin position="10"/>
        <end position="38"/>
    </location>
</feature>
<dbReference type="NCBIfam" id="TIGR01439">
    <property type="entry name" value="lp_hng_hel_AbrB"/>
    <property type="match status" value="1"/>
</dbReference>
<protein>
    <recommendedName>
        <fullName evidence="1">SpoVT-AbrB domain-containing protein</fullName>
    </recommendedName>
</protein>
<dbReference type="InterPro" id="IPR037914">
    <property type="entry name" value="SpoVT-AbrB_sf"/>
</dbReference>
<name>A0A7V5H2S0_CALAY</name>